<dbReference type="EMBL" id="NKQK01000011">
    <property type="protein sequence ID" value="PSS18072.1"/>
    <property type="molecule type" value="Genomic_DNA"/>
</dbReference>
<evidence type="ECO:0000313" key="5">
    <source>
        <dbReference type="Proteomes" id="UP000241394"/>
    </source>
</evidence>
<feature type="compositionally biased region" description="Polar residues" evidence="3">
    <location>
        <begin position="204"/>
        <end position="217"/>
    </location>
</feature>
<feature type="region of interest" description="Disordered" evidence="3">
    <location>
        <begin position="204"/>
        <end position="231"/>
    </location>
</feature>
<dbReference type="Gramene" id="PSS18072">
    <property type="protein sequence ID" value="PSS18072"/>
    <property type="gene ID" value="CEY00_Acc12777"/>
</dbReference>
<dbReference type="STRING" id="1590841.A0A2R6R0B4"/>
<feature type="compositionally biased region" description="Basic residues" evidence="3">
    <location>
        <begin position="359"/>
        <end position="371"/>
    </location>
</feature>
<name>A0A2R6R0B4_ACTCC</name>
<reference evidence="4 5" key="1">
    <citation type="submission" date="2017-07" db="EMBL/GenBank/DDBJ databases">
        <title>An improved, manually edited Actinidia chinensis var. chinensis (kiwifruit) genome highlights the challenges associated with draft genomes and gene prediction in plants.</title>
        <authorList>
            <person name="Pilkington S."/>
            <person name="Crowhurst R."/>
            <person name="Hilario E."/>
            <person name="Nardozza S."/>
            <person name="Fraser L."/>
            <person name="Peng Y."/>
            <person name="Gunaseelan K."/>
            <person name="Simpson R."/>
            <person name="Tahir J."/>
            <person name="Deroles S."/>
            <person name="Templeton K."/>
            <person name="Luo Z."/>
            <person name="Davy M."/>
            <person name="Cheng C."/>
            <person name="Mcneilage M."/>
            <person name="Scaglione D."/>
            <person name="Liu Y."/>
            <person name="Zhang Q."/>
            <person name="Datson P."/>
            <person name="De Silva N."/>
            <person name="Gardiner S."/>
            <person name="Bassett H."/>
            <person name="Chagne D."/>
            <person name="Mccallum J."/>
            <person name="Dzierzon H."/>
            <person name="Deng C."/>
            <person name="Wang Y.-Y."/>
            <person name="Barron N."/>
            <person name="Manako K."/>
            <person name="Bowen J."/>
            <person name="Foster T."/>
            <person name="Erridge Z."/>
            <person name="Tiffin H."/>
            <person name="Waite C."/>
            <person name="Davies K."/>
            <person name="Grierson E."/>
            <person name="Laing W."/>
            <person name="Kirk R."/>
            <person name="Chen X."/>
            <person name="Wood M."/>
            <person name="Montefiori M."/>
            <person name="Brummell D."/>
            <person name="Schwinn K."/>
            <person name="Catanach A."/>
            <person name="Fullerton C."/>
            <person name="Li D."/>
            <person name="Meiyalaghan S."/>
            <person name="Nieuwenhuizen N."/>
            <person name="Read N."/>
            <person name="Prakash R."/>
            <person name="Hunter D."/>
            <person name="Zhang H."/>
            <person name="Mckenzie M."/>
            <person name="Knabel M."/>
            <person name="Harris A."/>
            <person name="Allan A."/>
            <person name="Chen A."/>
            <person name="Janssen B."/>
            <person name="Plunkett B."/>
            <person name="Dwamena C."/>
            <person name="Voogd C."/>
            <person name="Leif D."/>
            <person name="Lafferty D."/>
            <person name="Souleyre E."/>
            <person name="Varkonyi-Gasic E."/>
            <person name="Gambi F."/>
            <person name="Hanley J."/>
            <person name="Yao J.-L."/>
            <person name="Cheung J."/>
            <person name="David K."/>
            <person name="Warren B."/>
            <person name="Marsh K."/>
            <person name="Snowden K."/>
            <person name="Lin-Wang K."/>
            <person name="Brian L."/>
            <person name="Martinez-Sanchez M."/>
            <person name="Wang M."/>
            <person name="Ileperuma N."/>
            <person name="Macnee N."/>
            <person name="Campin R."/>
            <person name="Mcatee P."/>
            <person name="Drummond R."/>
            <person name="Espley R."/>
            <person name="Ireland H."/>
            <person name="Wu R."/>
            <person name="Atkinson R."/>
            <person name="Karunairetnam S."/>
            <person name="Bulley S."/>
            <person name="Chunkath S."/>
            <person name="Hanley Z."/>
            <person name="Storey R."/>
            <person name="Thrimawithana A."/>
            <person name="Thomson S."/>
            <person name="David C."/>
            <person name="Testolin R."/>
        </authorList>
    </citation>
    <scope>NUCLEOTIDE SEQUENCE [LARGE SCALE GENOMIC DNA]</scope>
    <source>
        <strain evidence="5">cv. Red5</strain>
        <tissue evidence="4">Young leaf</tissue>
    </source>
</reference>
<feature type="region of interest" description="Disordered" evidence="3">
    <location>
        <begin position="359"/>
        <end position="383"/>
    </location>
</feature>
<sequence>MGASGKWLKSLIGLKKPQSSHQENPNGKGRKWKLWRADSMKGGSKVSHLGRPLSEASDSSLFTAAVATVVQARTKDFMAVRREWAAIRIQTMFRAFLARQASRALKAVVRLQAIFRGRQVRKQAACTLRCMQALVRVQARVRGQTSVLGHAVEKSVDKQCNLADPMKQAEGGWCDSPGTADQVRAKLKMKQEGAVKRERAIAYSLSQNSRTNASPNSRRNKLVPSQKDKGTSDWSWLEHWMATKPWESSLMEVTNTHSSEATTPASKKPGGYIVASRSSFSEINSVRVKRNNVSSRITAKPPMSDQITRSSSDDPCSKFLYNDCTTSNSDTTPGSKNTQMEADTTRPKYMNLTKSIQAKHRAGQITSHKKTIQPSSGETRSDDGFDFYSVTMGEDLYPPLMHLD</sequence>
<evidence type="ECO:0000256" key="2">
    <source>
        <dbReference type="ARBA" id="ARBA00024341"/>
    </source>
</evidence>
<dbReference type="OrthoDB" id="671489at2759"/>
<comment type="caution">
    <text evidence="4">The sequence shown here is derived from an EMBL/GenBank/DDBJ whole genome shotgun (WGS) entry which is preliminary data.</text>
</comment>
<keyword evidence="1" id="KW-0112">Calmodulin-binding</keyword>
<dbReference type="InParanoid" id="A0A2R6R0B4"/>
<keyword evidence="5" id="KW-1185">Reference proteome</keyword>
<dbReference type="GO" id="GO:0005516">
    <property type="term" value="F:calmodulin binding"/>
    <property type="evidence" value="ECO:0007669"/>
    <property type="project" value="UniProtKB-KW"/>
</dbReference>
<dbReference type="Proteomes" id="UP000241394">
    <property type="component" value="Chromosome LG11"/>
</dbReference>
<protein>
    <submittedName>
        <fullName evidence="4">Protein IQ-DOMAIN like</fullName>
    </submittedName>
</protein>
<dbReference type="Gene3D" id="1.20.5.190">
    <property type="match status" value="1"/>
</dbReference>
<organism evidence="4 5">
    <name type="scientific">Actinidia chinensis var. chinensis</name>
    <name type="common">Chinese soft-hair kiwi</name>
    <dbReference type="NCBI Taxonomy" id="1590841"/>
    <lineage>
        <taxon>Eukaryota</taxon>
        <taxon>Viridiplantae</taxon>
        <taxon>Streptophyta</taxon>
        <taxon>Embryophyta</taxon>
        <taxon>Tracheophyta</taxon>
        <taxon>Spermatophyta</taxon>
        <taxon>Magnoliopsida</taxon>
        <taxon>eudicotyledons</taxon>
        <taxon>Gunneridae</taxon>
        <taxon>Pentapetalae</taxon>
        <taxon>asterids</taxon>
        <taxon>Ericales</taxon>
        <taxon>Actinidiaceae</taxon>
        <taxon>Actinidia</taxon>
    </lineage>
</organism>
<dbReference type="PANTHER" id="PTHR32295">
    <property type="entry name" value="IQ-DOMAIN 5-RELATED"/>
    <property type="match status" value="1"/>
</dbReference>
<reference evidence="5" key="2">
    <citation type="journal article" date="2018" name="BMC Genomics">
        <title>A manually annotated Actinidia chinensis var. chinensis (kiwifruit) genome highlights the challenges associated with draft genomes and gene prediction in plants.</title>
        <authorList>
            <person name="Pilkington S.M."/>
            <person name="Crowhurst R."/>
            <person name="Hilario E."/>
            <person name="Nardozza S."/>
            <person name="Fraser L."/>
            <person name="Peng Y."/>
            <person name="Gunaseelan K."/>
            <person name="Simpson R."/>
            <person name="Tahir J."/>
            <person name="Deroles S.C."/>
            <person name="Templeton K."/>
            <person name="Luo Z."/>
            <person name="Davy M."/>
            <person name="Cheng C."/>
            <person name="McNeilage M."/>
            <person name="Scaglione D."/>
            <person name="Liu Y."/>
            <person name="Zhang Q."/>
            <person name="Datson P."/>
            <person name="De Silva N."/>
            <person name="Gardiner S.E."/>
            <person name="Bassett H."/>
            <person name="Chagne D."/>
            <person name="McCallum J."/>
            <person name="Dzierzon H."/>
            <person name="Deng C."/>
            <person name="Wang Y.Y."/>
            <person name="Barron L."/>
            <person name="Manako K."/>
            <person name="Bowen J."/>
            <person name="Foster T.M."/>
            <person name="Erridge Z.A."/>
            <person name="Tiffin H."/>
            <person name="Waite C.N."/>
            <person name="Davies K.M."/>
            <person name="Grierson E.P."/>
            <person name="Laing W.A."/>
            <person name="Kirk R."/>
            <person name="Chen X."/>
            <person name="Wood M."/>
            <person name="Montefiori M."/>
            <person name="Brummell D.A."/>
            <person name="Schwinn K.E."/>
            <person name="Catanach A."/>
            <person name="Fullerton C."/>
            <person name="Li D."/>
            <person name="Meiyalaghan S."/>
            <person name="Nieuwenhuizen N."/>
            <person name="Read N."/>
            <person name="Prakash R."/>
            <person name="Hunter D."/>
            <person name="Zhang H."/>
            <person name="McKenzie M."/>
            <person name="Knabel M."/>
            <person name="Harris A."/>
            <person name="Allan A.C."/>
            <person name="Gleave A."/>
            <person name="Chen A."/>
            <person name="Janssen B.J."/>
            <person name="Plunkett B."/>
            <person name="Ampomah-Dwamena C."/>
            <person name="Voogd C."/>
            <person name="Leif D."/>
            <person name="Lafferty D."/>
            <person name="Souleyre E.J.F."/>
            <person name="Varkonyi-Gasic E."/>
            <person name="Gambi F."/>
            <person name="Hanley J."/>
            <person name="Yao J.L."/>
            <person name="Cheung J."/>
            <person name="David K.M."/>
            <person name="Warren B."/>
            <person name="Marsh K."/>
            <person name="Snowden K.C."/>
            <person name="Lin-Wang K."/>
            <person name="Brian L."/>
            <person name="Martinez-Sanchez M."/>
            <person name="Wang M."/>
            <person name="Ileperuma N."/>
            <person name="Macnee N."/>
            <person name="Campin R."/>
            <person name="McAtee P."/>
            <person name="Drummond R.S.M."/>
            <person name="Espley R.V."/>
            <person name="Ireland H.S."/>
            <person name="Wu R."/>
            <person name="Atkinson R.G."/>
            <person name="Karunairetnam S."/>
            <person name="Bulley S."/>
            <person name="Chunkath S."/>
            <person name="Hanley Z."/>
            <person name="Storey R."/>
            <person name="Thrimawithana A.H."/>
            <person name="Thomson S."/>
            <person name="David C."/>
            <person name="Testolin R."/>
            <person name="Huang H."/>
            <person name="Hellens R.P."/>
            <person name="Schaffer R.J."/>
        </authorList>
    </citation>
    <scope>NUCLEOTIDE SEQUENCE [LARGE SCALE GENOMIC DNA]</scope>
    <source>
        <strain evidence="5">cv. Red5</strain>
    </source>
</reference>
<evidence type="ECO:0000256" key="1">
    <source>
        <dbReference type="ARBA" id="ARBA00022860"/>
    </source>
</evidence>
<evidence type="ECO:0000256" key="3">
    <source>
        <dbReference type="SAM" id="MobiDB-lite"/>
    </source>
</evidence>
<dbReference type="InterPro" id="IPR000048">
    <property type="entry name" value="IQ_motif_EF-hand-BS"/>
</dbReference>
<dbReference type="PANTHER" id="PTHR32295:SF126">
    <property type="entry name" value="PROTEIN IQ-DOMAIN 8"/>
    <property type="match status" value="1"/>
</dbReference>
<dbReference type="PROSITE" id="PS50096">
    <property type="entry name" value="IQ"/>
    <property type="match status" value="2"/>
</dbReference>
<dbReference type="OMA" id="NSKRIFM"/>
<accession>A0A2R6R0B4</accession>
<dbReference type="AlphaFoldDB" id="A0A2R6R0B4"/>
<gene>
    <name evidence="4" type="ORF">CEY00_Acc12777</name>
</gene>
<dbReference type="Pfam" id="PF00612">
    <property type="entry name" value="IQ"/>
    <property type="match status" value="2"/>
</dbReference>
<proteinExistence type="inferred from homology"/>
<evidence type="ECO:0000313" key="4">
    <source>
        <dbReference type="EMBL" id="PSS18072.1"/>
    </source>
</evidence>
<comment type="similarity">
    <text evidence="2">Belongs to the IQD family.</text>
</comment>